<evidence type="ECO:0000256" key="1">
    <source>
        <dbReference type="ARBA" id="ARBA00010944"/>
    </source>
</evidence>
<dbReference type="RefSeq" id="WP_092352896.1">
    <property type="nucleotide sequence ID" value="NZ_CAMWPS010000069.1"/>
</dbReference>
<dbReference type="OrthoDB" id="9803892at2"/>
<accession>A0A1I0DJB2</accession>
<name>A0A1I0DJB2_9FIRM</name>
<dbReference type="InterPro" id="IPR005913">
    <property type="entry name" value="dTDP_dehydrorham_reduct"/>
</dbReference>
<dbReference type="EMBL" id="FOIN01000006">
    <property type="protein sequence ID" value="SET32545.1"/>
    <property type="molecule type" value="Genomic_DNA"/>
</dbReference>
<dbReference type="Pfam" id="PF04321">
    <property type="entry name" value="RmlD_sub_bind"/>
    <property type="match status" value="1"/>
</dbReference>
<reference evidence="5" key="1">
    <citation type="submission" date="2016-10" db="EMBL/GenBank/DDBJ databases">
        <authorList>
            <person name="Varghese N."/>
            <person name="Submissions S."/>
        </authorList>
    </citation>
    <scope>NUCLEOTIDE SEQUENCE [LARGE SCALE GENOMIC DNA]</scope>
    <source>
        <strain evidence="5">DSM 1551</strain>
    </source>
</reference>
<dbReference type="GO" id="GO:0008831">
    <property type="term" value="F:dTDP-4-dehydrorhamnose reductase activity"/>
    <property type="evidence" value="ECO:0007669"/>
    <property type="project" value="UniProtKB-EC"/>
</dbReference>
<dbReference type="Proteomes" id="UP000198558">
    <property type="component" value="Unassembled WGS sequence"/>
</dbReference>
<dbReference type="NCBIfam" id="TIGR01214">
    <property type="entry name" value="rmlD"/>
    <property type="match status" value="1"/>
</dbReference>
<dbReference type="InterPro" id="IPR029903">
    <property type="entry name" value="RmlD-like-bd"/>
</dbReference>
<organism evidence="4 5">
    <name type="scientific">Thomasclavelia cocleata</name>
    <dbReference type="NCBI Taxonomy" id="69824"/>
    <lineage>
        <taxon>Bacteria</taxon>
        <taxon>Bacillati</taxon>
        <taxon>Bacillota</taxon>
        <taxon>Erysipelotrichia</taxon>
        <taxon>Erysipelotrichales</taxon>
        <taxon>Coprobacillaceae</taxon>
        <taxon>Thomasclavelia</taxon>
    </lineage>
</organism>
<sequence length="279" mass="31509">MLKIWITGSNGQIGTALNELIEPLDIEILNTDKDEIDIADTNEVIRFGEINRPDVIINCAAITDIKECANDKDQAFRVNALGPRNLCIVARKIGAKVVQISTDDIFDGTNDQPYNEFDHPNPKTVYGCSKKAGEDYVKEFTHKHFIIRSNWVYGKNGNNFVNELLNCKEKIFDVSSNQLGSPTSAKDLARAILYLISTSEYGTYHITCKGVCSRYEFAQAIKEKTGSLIELNDICSSTDEMIRPAYAVLDNFILRLVNEYEMPDWKESLDEYLKEIKEG</sequence>
<dbReference type="PANTHER" id="PTHR10491">
    <property type="entry name" value="DTDP-4-DEHYDRORHAMNOSE REDUCTASE"/>
    <property type="match status" value="1"/>
</dbReference>
<dbReference type="GO" id="GO:0005829">
    <property type="term" value="C:cytosol"/>
    <property type="evidence" value="ECO:0007669"/>
    <property type="project" value="TreeGrafter"/>
</dbReference>
<dbReference type="InterPro" id="IPR036291">
    <property type="entry name" value="NAD(P)-bd_dom_sf"/>
</dbReference>
<proteinExistence type="inferred from homology"/>
<gene>
    <name evidence="4" type="ORF">SAMN04489758_10672</name>
</gene>
<evidence type="ECO:0000259" key="3">
    <source>
        <dbReference type="Pfam" id="PF04321"/>
    </source>
</evidence>
<dbReference type="AlphaFoldDB" id="A0A1I0DJB2"/>
<comment type="similarity">
    <text evidence="1 2">Belongs to the dTDP-4-dehydrorhamnose reductase family.</text>
</comment>
<evidence type="ECO:0000313" key="5">
    <source>
        <dbReference type="Proteomes" id="UP000198558"/>
    </source>
</evidence>
<keyword evidence="5" id="KW-1185">Reference proteome</keyword>
<evidence type="ECO:0000313" key="4">
    <source>
        <dbReference type="EMBL" id="SET32545.1"/>
    </source>
</evidence>
<dbReference type="UniPathway" id="UPA00124"/>
<keyword evidence="2" id="KW-0560">Oxidoreductase</keyword>
<dbReference type="SUPFAM" id="SSF51735">
    <property type="entry name" value="NAD(P)-binding Rossmann-fold domains"/>
    <property type="match status" value="1"/>
</dbReference>
<dbReference type="CDD" id="cd05254">
    <property type="entry name" value="dTDP_HR_like_SDR_e"/>
    <property type="match status" value="1"/>
</dbReference>
<dbReference type="GO" id="GO:0019305">
    <property type="term" value="P:dTDP-rhamnose biosynthetic process"/>
    <property type="evidence" value="ECO:0007669"/>
    <property type="project" value="UniProtKB-UniPathway"/>
</dbReference>
<dbReference type="EC" id="1.1.1.133" evidence="2"/>
<feature type="domain" description="RmlD-like substrate binding" evidence="3">
    <location>
        <begin position="3"/>
        <end position="276"/>
    </location>
</feature>
<keyword evidence="2" id="KW-0521">NADP</keyword>
<dbReference type="Gene3D" id="3.40.50.720">
    <property type="entry name" value="NAD(P)-binding Rossmann-like Domain"/>
    <property type="match status" value="1"/>
</dbReference>
<protein>
    <recommendedName>
        <fullName evidence="2">dTDP-4-dehydrorhamnose reductase</fullName>
        <ecNumber evidence="2">1.1.1.133</ecNumber>
    </recommendedName>
</protein>
<comment type="pathway">
    <text evidence="2">Carbohydrate biosynthesis; dTDP-L-rhamnose biosynthesis.</text>
</comment>
<comment type="function">
    <text evidence="2">Catalyzes the reduction of dTDP-6-deoxy-L-lyxo-4-hexulose to yield dTDP-L-rhamnose.</text>
</comment>
<dbReference type="PANTHER" id="PTHR10491:SF4">
    <property type="entry name" value="METHIONINE ADENOSYLTRANSFERASE 2 SUBUNIT BETA"/>
    <property type="match status" value="1"/>
</dbReference>
<dbReference type="GeneID" id="78287910"/>
<evidence type="ECO:0000256" key="2">
    <source>
        <dbReference type="RuleBase" id="RU364082"/>
    </source>
</evidence>
<dbReference type="Gene3D" id="3.90.25.10">
    <property type="entry name" value="UDP-galactose 4-epimerase, domain 1"/>
    <property type="match status" value="1"/>
</dbReference>